<comment type="subcellular location">
    <subcellularLocation>
        <location evidence="1">Membrane</location>
        <topology evidence="1">Multi-pass membrane protein</topology>
    </subcellularLocation>
</comment>
<reference evidence="8" key="1">
    <citation type="submission" date="2014-12" db="EMBL/GenBank/DDBJ databases">
        <title>Insight into the proteome of Arion vulgaris.</title>
        <authorList>
            <person name="Aradska J."/>
            <person name="Bulat T."/>
            <person name="Smidak R."/>
            <person name="Sarate P."/>
            <person name="Gangsoo J."/>
            <person name="Sialana F."/>
            <person name="Bilban M."/>
            <person name="Lubec G."/>
        </authorList>
    </citation>
    <scope>NUCLEOTIDE SEQUENCE</scope>
    <source>
        <tissue evidence="8">Skin</tissue>
    </source>
</reference>
<dbReference type="InterPro" id="IPR000109">
    <property type="entry name" value="POT_fam"/>
</dbReference>
<dbReference type="AlphaFoldDB" id="A0A0B7A4N4"/>
<organism evidence="8">
    <name type="scientific">Arion vulgaris</name>
    <dbReference type="NCBI Taxonomy" id="1028688"/>
    <lineage>
        <taxon>Eukaryota</taxon>
        <taxon>Metazoa</taxon>
        <taxon>Spiralia</taxon>
        <taxon>Lophotrochozoa</taxon>
        <taxon>Mollusca</taxon>
        <taxon>Gastropoda</taxon>
        <taxon>Heterobranchia</taxon>
        <taxon>Euthyneura</taxon>
        <taxon>Panpulmonata</taxon>
        <taxon>Eupulmonata</taxon>
        <taxon>Stylommatophora</taxon>
        <taxon>Helicina</taxon>
        <taxon>Arionoidea</taxon>
        <taxon>Arionidae</taxon>
        <taxon>Arion</taxon>
    </lineage>
</organism>
<keyword evidence="4" id="KW-0571">Peptide transport</keyword>
<dbReference type="Pfam" id="PF00854">
    <property type="entry name" value="PTR2"/>
    <property type="match status" value="1"/>
</dbReference>
<evidence type="ECO:0000256" key="6">
    <source>
        <dbReference type="ARBA" id="ARBA00023136"/>
    </source>
</evidence>
<keyword evidence="6 7" id="KW-0472">Membrane</keyword>
<dbReference type="GO" id="GO:0016020">
    <property type="term" value="C:membrane"/>
    <property type="evidence" value="ECO:0007669"/>
    <property type="project" value="UniProtKB-SubCell"/>
</dbReference>
<dbReference type="InterPro" id="IPR036259">
    <property type="entry name" value="MFS_trans_sf"/>
</dbReference>
<dbReference type="GO" id="GO:0015833">
    <property type="term" value="P:peptide transport"/>
    <property type="evidence" value="ECO:0007669"/>
    <property type="project" value="UniProtKB-KW"/>
</dbReference>
<evidence type="ECO:0000256" key="7">
    <source>
        <dbReference type="SAM" id="Phobius"/>
    </source>
</evidence>
<evidence type="ECO:0000256" key="5">
    <source>
        <dbReference type="ARBA" id="ARBA00022989"/>
    </source>
</evidence>
<dbReference type="EMBL" id="HACG01028908">
    <property type="protein sequence ID" value="CEK75773.1"/>
    <property type="molecule type" value="Transcribed_RNA"/>
</dbReference>
<dbReference type="Gene3D" id="1.20.1250.20">
    <property type="entry name" value="MFS general substrate transporter like domains"/>
    <property type="match status" value="1"/>
</dbReference>
<name>A0A0B7A4N4_9EUPU</name>
<evidence type="ECO:0000313" key="8">
    <source>
        <dbReference type="EMBL" id="CEK75773.1"/>
    </source>
</evidence>
<feature type="transmembrane region" description="Helical" evidence="7">
    <location>
        <begin position="73"/>
        <end position="96"/>
    </location>
</feature>
<keyword evidence="3 7" id="KW-0812">Transmembrane</keyword>
<gene>
    <name evidence="8" type="primary">ORF96966</name>
</gene>
<keyword evidence="4" id="KW-0653">Protein transport</keyword>
<dbReference type="GO" id="GO:0022857">
    <property type="term" value="F:transmembrane transporter activity"/>
    <property type="evidence" value="ECO:0007669"/>
    <property type="project" value="InterPro"/>
</dbReference>
<dbReference type="SUPFAM" id="SSF103473">
    <property type="entry name" value="MFS general substrate transporter"/>
    <property type="match status" value="1"/>
</dbReference>
<comment type="similarity">
    <text evidence="2">Belongs to the major facilitator superfamily. Proton-dependent oligopeptide transporter (POT/PTR) (TC 2.A.17) family.</text>
</comment>
<keyword evidence="5 7" id="KW-1133">Transmembrane helix</keyword>
<evidence type="ECO:0000256" key="3">
    <source>
        <dbReference type="ARBA" id="ARBA00022692"/>
    </source>
</evidence>
<evidence type="ECO:0000256" key="4">
    <source>
        <dbReference type="ARBA" id="ARBA00022856"/>
    </source>
</evidence>
<sequence length="132" mass="14753">MLIGTSEAFTNIAGYEFAYTQAPKNLQGAVMGVFLATNGLGSYVSTAIIAIIESATKADPWFPDEINNGKVEYVFFVFGGLMVLFFLGYLPISIWYKYQEFITNKEAQTKIEPKEDVRNHKKNSFSDSITVL</sequence>
<proteinExistence type="inferred from homology"/>
<dbReference type="PANTHER" id="PTHR11654">
    <property type="entry name" value="OLIGOPEPTIDE TRANSPORTER-RELATED"/>
    <property type="match status" value="1"/>
</dbReference>
<evidence type="ECO:0000256" key="1">
    <source>
        <dbReference type="ARBA" id="ARBA00004141"/>
    </source>
</evidence>
<protein>
    <submittedName>
        <fullName evidence="8">Uncharacterized protein</fullName>
    </submittedName>
</protein>
<accession>A0A0B7A4N4</accession>
<keyword evidence="4" id="KW-0813">Transport</keyword>
<evidence type="ECO:0000256" key="2">
    <source>
        <dbReference type="ARBA" id="ARBA00005982"/>
    </source>
</evidence>
<feature type="transmembrane region" description="Helical" evidence="7">
    <location>
        <begin position="29"/>
        <end position="52"/>
    </location>
</feature>